<keyword evidence="8 10" id="KW-0717">Septation</keyword>
<reference evidence="12 13" key="1">
    <citation type="submission" date="2020-04" db="EMBL/GenBank/DDBJ databases">
        <title>Metagenomic profiling of ammonia- and methane-oxidizing microorganisms in a Dutch drinking water treatment plant.</title>
        <authorList>
            <person name="Poghosyan L."/>
            <person name="Leucker S."/>
        </authorList>
    </citation>
    <scope>NUCLEOTIDE SEQUENCE [LARGE SCALE GENOMIC DNA]</scope>
    <source>
        <strain evidence="12">S-RSF-IL-03</strain>
    </source>
</reference>
<evidence type="ECO:0000256" key="3">
    <source>
        <dbReference type="ARBA" id="ARBA00022618"/>
    </source>
</evidence>
<evidence type="ECO:0000256" key="4">
    <source>
        <dbReference type="ARBA" id="ARBA00022723"/>
    </source>
</evidence>
<sequence length="197" mass="21961">MKINSVEFVMSAGNARECPEGALPEIAVSGRSNVGKSSLMNSLFGRKDLVMVSATPGKTQRLNYFLVNEKFHIVDLPGYGFAKAPPKVREQWARMMQEFLRTRRQLVAMIQLVDVRHDPSREDREMVRWLLDERMPFCLVATKTDKLASSKREPAMRAIATTLELPADQPMVGYSSHAGEGRPALLAWVGQALSAGE</sequence>
<protein>
    <recommendedName>
        <fullName evidence="10">Probable GTP-binding protein EngB</fullName>
    </recommendedName>
</protein>
<proteinExistence type="inferred from homology"/>
<keyword evidence="7 10" id="KW-0342">GTP-binding</keyword>
<evidence type="ECO:0000256" key="10">
    <source>
        <dbReference type="HAMAP-Rule" id="MF_00321"/>
    </source>
</evidence>
<comment type="function">
    <text evidence="10">Necessary for normal cell division and for the maintenance of normal septation.</text>
</comment>
<dbReference type="Proteomes" id="UP000580839">
    <property type="component" value="Unassembled WGS sequence"/>
</dbReference>
<evidence type="ECO:0000256" key="5">
    <source>
        <dbReference type="ARBA" id="ARBA00022741"/>
    </source>
</evidence>
<dbReference type="GO" id="GO:0046872">
    <property type="term" value="F:metal ion binding"/>
    <property type="evidence" value="ECO:0007669"/>
    <property type="project" value="UniProtKB-KW"/>
</dbReference>
<accession>A0A849SUU0</accession>
<dbReference type="PANTHER" id="PTHR11649:SF13">
    <property type="entry name" value="ENGB-TYPE G DOMAIN-CONTAINING PROTEIN"/>
    <property type="match status" value="1"/>
</dbReference>
<organism evidence="12 13">
    <name type="scientific">Eiseniibacteriota bacterium</name>
    <dbReference type="NCBI Taxonomy" id="2212470"/>
    <lineage>
        <taxon>Bacteria</taxon>
        <taxon>Candidatus Eiseniibacteriota</taxon>
    </lineage>
</organism>
<feature type="domain" description="EngB-type G" evidence="11">
    <location>
        <begin position="22"/>
        <end position="195"/>
    </location>
</feature>
<comment type="caution">
    <text evidence="12">The sequence shown here is derived from an EMBL/GenBank/DDBJ whole genome shotgun (WGS) entry which is preliminary data.</text>
</comment>
<name>A0A849SUU0_UNCEI</name>
<dbReference type="SUPFAM" id="SSF52540">
    <property type="entry name" value="P-loop containing nucleoside triphosphate hydrolases"/>
    <property type="match status" value="1"/>
</dbReference>
<evidence type="ECO:0000256" key="7">
    <source>
        <dbReference type="ARBA" id="ARBA00023134"/>
    </source>
</evidence>
<evidence type="ECO:0000256" key="2">
    <source>
        <dbReference type="ARBA" id="ARBA00009638"/>
    </source>
</evidence>
<dbReference type="FunFam" id="3.40.50.300:FF:000098">
    <property type="entry name" value="Probable GTP-binding protein EngB"/>
    <property type="match status" value="1"/>
</dbReference>
<dbReference type="InterPro" id="IPR019987">
    <property type="entry name" value="GTP-bd_ribosome_bio_YsxC"/>
</dbReference>
<dbReference type="InterPro" id="IPR006073">
    <property type="entry name" value="GTP-bd"/>
</dbReference>
<gene>
    <name evidence="10" type="primary">engB</name>
    <name evidence="12" type="ORF">HOP12_02180</name>
</gene>
<dbReference type="PANTHER" id="PTHR11649">
    <property type="entry name" value="MSS1/TRME-RELATED GTP-BINDING PROTEIN"/>
    <property type="match status" value="1"/>
</dbReference>
<evidence type="ECO:0000256" key="9">
    <source>
        <dbReference type="ARBA" id="ARBA00023306"/>
    </source>
</evidence>
<dbReference type="GO" id="GO:0005525">
    <property type="term" value="F:GTP binding"/>
    <property type="evidence" value="ECO:0007669"/>
    <property type="project" value="UniProtKB-UniRule"/>
</dbReference>
<evidence type="ECO:0000313" key="12">
    <source>
        <dbReference type="EMBL" id="NOT32959.1"/>
    </source>
</evidence>
<dbReference type="InterPro" id="IPR027417">
    <property type="entry name" value="P-loop_NTPase"/>
</dbReference>
<dbReference type="InterPro" id="IPR030393">
    <property type="entry name" value="G_ENGB_dom"/>
</dbReference>
<dbReference type="EMBL" id="JABFRW010000023">
    <property type="protein sequence ID" value="NOT32959.1"/>
    <property type="molecule type" value="Genomic_DNA"/>
</dbReference>
<keyword evidence="4" id="KW-0479">Metal-binding</keyword>
<dbReference type="Gene3D" id="3.40.50.300">
    <property type="entry name" value="P-loop containing nucleotide triphosphate hydrolases"/>
    <property type="match status" value="1"/>
</dbReference>
<dbReference type="Pfam" id="PF01926">
    <property type="entry name" value="MMR_HSR1"/>
    <property type="match status" value="1"/>
</dbReference>
<keyword evidence="9 10" id="KW-0131">Cell cycle</keyword>
<dbReference type="AlphaFoldDB" id="A0A849SUU0"/>
<keyword evidence="6" id="KW-0460">Magnesium</keyword>
<keyword evidence="5 10" id="KW-0547">Nucleotide-binding</keyword>
<comment type="similarity">
    <text evidence="2 10">Belongs to the TRAFAC class TrmE-Era-EngA-EngB-Septin-like GTPase superfamily. EngB GTPase family.</text>
</comment>
<comment type="cofactor">
    <cofactor evidence="1">
        <name>Mg(2+)</name>
        <dbReference type="ChEBI" id="CHEBI:18420"/>
    </cofactor>
</comment>
<evidence type="ECO:0000259" key="11">
    <source>
        <dbReference type="PROSITE" id="PS51706"/>
    </source>
</evidence>
<dbReference type="CDD" id="cd01876">
    <property type="entry name" value="YihA_EngB"/>
    <property type="match status" value="1"/>
</dbReference>
<dbReference type="HAMAP" id="MF_00321">
    <property type="entry name" value="GTPase_EngB"/>
    <property type="match status" value="1"/>
</dbReference>
<evidence type="ECO:0000256" key="1">
    <source>
        <dbReference type="ARBA" id="ARBA00001946"/>
    </source>
</evidence>
<dbReference type="GO" id="GO:0005829">
    <property type="term" value="C:cytosol"/>
    <property type="evidence" value="ECO:0007669"/>
    <property type="project" value="TreeGrafter"/>
</dbReference>
<evidence type="ECO:0000256" key="8">
    <source>
        <dbReference type="ARBA" id="ARBA00023210"/>
    </source>
</evidence>
<dbReference type="GO" id="GO:0000917">
    <property type="term" value="P:division septum assembly"/>
    <property type="evidence" value="ECO:0007669"/>
    <property type="project" value="UniProtKB-KW"/>
</dbReference>
<keyword evidence="3 10" id="KW-0132">Cell division</keyword>
<evidence type="ECO:0000313" key="13">
    <source>
        <dbReference type="Proteomes" id="UP000580839"/>
    </source>
</evidence>
<dbReference type="PROSITE" id="PS51706">
    <property type="entry name" value="G_ENGB"/>
    <property type="match status" value="1"/>
</dbReference>
<evidence type="ECO:0000256" key="6">
    <source>
        <dbReference type="ARBA" id="ARBA00022842"/>
    </source>
</evidence>
<dbReference type="NCBIfam" id="TIGR03598">
    <property type="entry name" value="GTPase_YsxC"/>
    <property type="match status" value="1"/>
</dbReference>